<feature type="compositionally biased region" description="Polar residues" evidence="1">
    <location>
        <begin position="39"/>
        <end position="65"/>
    </location>
</feature>
<dbReference type="Proteomes" id="UP000789901">
    <property type="component" value="Unassembled WGS sequence"/>
</dbReference>
<feature type="region of interest" description="Disordered" evidence="1">
    <location>
        <begin position="1"/>
        <end position="65"/>
    </location>
</feature>
<keyword evidence="3" id="KW-1185">Reference proteome</keyword>
<accession>A0ABN7W139</accession>
<evidence type="ECO:0000313" key="3">
    <source>
        <dbReference type="Proteomes" id="UP000789901"/>
    </source>
</evidence>
<evidence type="ECO:0000256" key="1">
    <source>
        <dbReference type="SAM" id="MobiDB-lite"/>
    </source>
</evidence>
<name>A0ABN7W139_GIGMA</name>
<feature type="non-terminal residue" evidence="2">
    <location>
        <position position="65"/>
    </location>
</feature>
<protein>
    <submittedName>
        <fullName evidence="2">29351_t:CDS:1</fullName>
    </submittedName>
</protein>
<evidence type="ECO:0000313" key="2">
    <source>
        <dbReference type="EMBL" id="CAG8810862.1"/>
    </source>
</evidence>
<proteinExistence type="predicted"/>
<reference evidence="2 3" key="1">
    <citation type="submission" date="2021-06" db="EMBL/GenBank/DDBJ databases">
        <authorList>
            <person name="Kallberg Y."/>
            <person name="Tangrot J."/>
            <person name="Rosling A."/>
        </authorList>
    </citation>
    <scope>NUCLEOTIDE SEQUENCE [LARGE SCALE GENOMIC DNA]</scope>
    <source>
        <strain evidence="2 3">120-4 pot B 10/14</strain>
    </source>
</reference>
<dbReference type="EMBL" id="CAJVQB010027617">
    <property type="protein sequence ID" value="CAG8810862.1"/>
    <property type="molecule type" value="Genomic_DNA"/>
</dbReference>
<gene>
    <name evidence="2" type="ORF">GMARGA_LOCUS25198</name>
</gene>
<organism evidence="2 3">
    <name type="scientific">Gigaspora margarita</name>
    <dbReference type="NCBI Taxonomy" id="4874"/>
    <lineage>
        <taxon>Eukaryota</taxon>
        <taxon>Fungi</taxon>
        <taxon>Fungi incertae sedis</taxon>
        <taxon>Mucoromycota</taxon>
        <taxon>Glomeromycotina</taxon>
        <taxon>Glomeromycetes</taxon>
        <taxon>Diversisporales</taxon>
        <taxon>Gigasporaceae</taxon>
        <taxon>Gigaspora</taxon>
    </lineage>
</organism>
<comment type="caution">
    <text evidence="2">The sequence shown here is derived from an EMBL/GenBank/DDBJ whole genome shotgun (WGS) entry which is preliminary data.</text>
</comment>
<feature type="compositionally biased region" description="Basic and acidic residues" evidence="1">
    <location>
        <begin position="7"/>
        <end position="38"/>
    </location>
</feature>
<sequence length="65" mass="7524">MQNQKNEAVEPRDFVSSKDLTENDQQKENEERFAKLEQKQNNNIGRLENGDNSSENDNISNLIKS</sequence>